<evidence type="ECO:0008006" key="3">
    <source>
        <dbReference type="Google" id="ProtNLM"/>
    </source>
</evidence>
<proteinExistence type="predicted"/>
<protein>
    <recommendedName>
        <fullName evidence="3">Phage protein</fullName>
    </recommendedName>
</protein>
<accession>A0AAV5NAR9</accession>
<comment type="caution">
    <text evidence="1">The sequence shown here is derived from an EMBL/GenBank/DDBJ whole genome shotgun (WGS) entry which is preliminary data.</text>
</comment>
<dbReference type="EMBL" id="BSNU01000001">
    <property type="protein sequence ID" value="GLQ61582.1"/>
    <property type="molecule type" value="Genomic_DNA"/>
</dbReference>
<organism evidence="1 2">
    <name type="scientific">Gluconobacter cerinus</name>
    <dbReference type="NCBI Taxonomy" id="38307"/>
    <lineage>
        <taxon>Bacteria</taxon>
        <taxon>Pseudomonadati</taxon>
        <taxon>Pseudomonadota</taxon>
        <taxon>Alphaproteobacteria</taxon>
        <taxon>Acetobacterales</taxon>
        <taxon>Acetobacteraceae</taxon>
        <taxon>Gluconobacter</taxon>
    </lineage>
</organism>
<keyword evidence="2" id="KW-1185">Reference proteome</keyword>
<name>A0AAV5NAR9_9PROT</name>
<dbReference type="RefSeq" id="WP_099212613.1">
    <property type="nucleotide sequence ID" value="NZ_BEWM01000003.1"/>
</dbReference>
<sequence length="208" mass="23282">MTQNTEQNVRTVREQDGQVQEMHADMVKAVCGRRSDYPEDVFRAYLKRHIVLAEARGAEEQRRKDAEGDRPVAWQVRDMRGGAWPWKQCSESAHEEYKKHSTVETRELFSRPANVAALEARIAELTEAEQLARADAEASKARYAILHAAALSLVVSCEQDMCGEAVADELDSEPVSFFQKEDGTIGHSILTFGHIRNARAALTREGGV</sequence>
<evidence type="ECO:0000313" key="2">
    <source>
        <dbReference type="Proteomes" id="UP001156614"/>
    </source>
</evidence>
<dbReference type="AlphaFoldDB" id="A0AAV5NAR9"/>
<dbReference type="Proteomes" id="UP001156614">
    <property type="component" value="Unassembled WGS sequence"/>
</dbReference>
<gene>
    <name evidence="1" type="ORF">GCM10007867_04270</name>
</gene>
<evidence type="ECO:0000313" key="1">
    <source>
        <dbReference type="EMBL" id="GLQ61582.1"/>
    </source>
</evidence>
<reference evidence="2" key="1">
    <citation type="journal article" date="2019" name="Int. J. Syst. Evol. Microbiol.">
        <title>The Global Catalogue of Microorganisms (GCM) 10K type strain sequencing project: providing services to taxonomists for standard genome sequencing and annotation.</title>
        <authorList>
            <consortium name="The Broad Institute Genomics Platform"/>
            <consortium name="The Broad Institute Genome Sequencing Center for Infectious Disease"/>
            <person name="Wu L."/>
            <person name="Ma J."/>
        </authorList>
    </citation>
    <scope>NUCLEOTIDE SEQUENCE [LARGE SCALE GENOMIC DNA]</scope>
    <source>
        <strain evidence="2">NBRC 3267</strain>
    </source>
</reference>